<protein>
    <submittedName>
        <fullName evidence="1">Class I SAM-dependent methyltransferase</fullName>
        <ecNumber evidence="1">2.1.1.-</ecNumber>
    </submittedName>
</protein>
<reference evidence="1 2" key="1">
    <citation type="submission" date="2024-09" db="EMBL/GenBank/DDBJ databases">
        <authorList>
            <person name="Sun Q."/>
            <person name="Mori K."/>
        </authorList>
    </citation>
    <scope>NUCLEOTIDE SEQUENCE [LARGE SCALE GENOMIC DNA]</scope>
    <source>
        <strain evidence="1 2">TBRC 4938</strain>
    </source>
</reference>
<keyword evidence="2" id="KW-1185">Reference proteome</keyword>
<gene>
    <name evidence="1" type="ORF">ACFFP0_02490</name>
</gene>
<evidence type="ECO:0000313" key="2">
    <source>
        <dbReference type="Proteomes" id="UP001589692"/>
    </source>
</evidence>
<sequence length="262" mass="29352">MNSALRKFIFHDLQMIEGYIDPPDSLVFLSLLQAQQRNGLEGGIAEIGVFYGRSYFLLRKISEGSSARVLGIDLFDIGRTTDGAAPQYNRFIDNGRRLGLAVEEDLIITGDTARLKAEDIVGKVGRTRFFSIDGGHMLHHVVTDAALATDTLADHGIIAFDDTFNPAWPEVTVGVSDFLRQKEGAFSAFCMTKYKTYVCRTGFHAFYEKVIAEAKDLLAFDHVKTEFLGSNVARLHNPMSRRMVYELMVRSGMSAFSERVYR</sequence>
<dbReference type="EMBL" id="JBHMAA010000004">
    <property type="protein sequence ID" value="MFB9947694.1"/>
    <property type="molecule type" value="Genomic_DNA"/>
</dbReference>
<dbReference type="EC" id="2.1.1.-" evidence="1"/>
<dbReference type="Pfam" id="PF13578">
    <property type="entry name" value="Methyltransf_24"/>
    <property type="match status" value="1"/>
</dbReference>
<keyword evidence="1" id="KW-0489">Methyltransferase</keyword>
<dbReference type="Proteomes" id="UP001589692">
    <property type="component" value="Unassembled WGS sequence"/>
</dbReference>
<dbReference type="RefSeq" id="WP_377255644.1">
    <property type="nucleotide sequence ID" value="NZ_JBHMAA010000004.1"/>
</dbReference>
<dbReference type="Gene3D" id="3.40.50.150">
    <property type="entry name" value="Vaccinia Virus protein VP39"/>
    <property type="match status" value="1"/>
</dbReference>
<evidence type="ECO:0000313" key="1">
    <source>
        <dbReference type="EMBL" id="MFB9947694.1"/>
    </source>
</evidence>
<dbReference type="SUPFAM" id="SSF53335">
    <property type="entry name" value="S-adenosyl-L-methionine-dependent methyltransferases"/>
    <property type="match status" value="1"/>
</dbReference>
<comment type="caution">
    <text evidence="1">The sequence shown here is derived from an EMBL/GenBank/DDBJ whole genome shotgun (WGS) entry which is preliminary data.</text>
</comment>
<name>A0ABV6AC65_9HYPH</name>
<dbReference type="InterPro" id="IPR029063">
    <property type="entry name" value="SAM-dependent_MTases_sf"/>
</dbReference>
<proteinExistence type="predicted"/>
<organism evidence="1 2">
    <name type="scientific">Rhizobium puerariae</name>
    <dbReference type="NCBI Taxonomy" id="1585791"/>
    <lineage>
        <taxon>Bacteria</taxon>
        <taxon>Pseudomonadati</taxon>
        <taxon>Pseudomonadota</taxon>
        <taxon>Alphaproteobacteria</taxon>
        <taxon>Hyphomicrobiales</taxon>
        <taxon>Rhizobiaceae</taxon>
        <taxon>Rhizobium/Agrobacterium group</taxon>
        <taxon>Rhizobium</taxon>
    </lineage>
</organism>
<keyword evidence="1" id="KW-0808">Transferase</keyword>
<dbReference type="GO" id="GO:0032259">
    <property type="term" value="P:methylation"/>
    <property type="evidence" value="ECO:0007669"/>
    <property type="project" value="UniProtKB-KW"/>
</dbReference>
<dbReference type="GO" id="GO:0008168">
    <property type="term" value="F:methyltransferase activity"/>
    <property type="evidence" value="ECO:0007669"/>
    <property type="project" value="UniProtKB-KW"/>
</dbReference>
<accession>A0ABV6AC65</accession>